<dbReference type="EMBL" id="CAJNNV010030864">
    <property type="protein sequence ID" value="CAE8633967.1"/>
    <property type="molecule type" value="Genomic_DNA"/>
</dbReference>
<evidence type="ECO:0000256" key="2">
    <source>
        <dbReference type="ARBA" id="ARBA00022448"/>
    </source>
</evidence>
<dbReference type="PROSITE" id="PS50222">
    <property type="entry name" value="EF_HAND_2"/>
    <property type="match status" value="2"/>
</dbReference>
<dbReference type="GO" id="GO:0005509">
    <property type="term" value="F:calcium ion binding"/>
    <property type="evidence" value="ECO:0007669"/>
    <property type="project" value="InterPro"/>
</dbReference>
<dbReference type="InterPro" id="IPR038495">
    <property type="entry name" value="ATPase_E_C"/>
</dbReference>
<dbReference type="InterPro" id="IPR002842">
    <property type="entry name" value="ATPase_V1_Esu"/>
</dbReference>
<evidence type="ECO:0000259" key="5">
    <source>
        <dbReference type="PROSITE" id="PS50222"/>
    </source>
</evidence>
<dbReference type="SUPFAM" id="SSF47473">
    <property type="entry name" value="EF-hand"/>
    <property type="match status" value="1"/>
</dbReference>
<dbReference type="InterPro" id="IPR002048">
    <property type="entry name" value="EF_hand_dom"/>
</dbReference>
<dbReference type="Proteomes" id="UP000654075">
    <property type="component" value="Unassembled WGS sequence"/>
</dbReference>
<evidence type="ECO:0000256" key="1">
    <source>
        <dbReference type="ARBA" id="ARBA00005901"/>
    </source>
</evidence>
<sequence>MDTQEASKQIEQMRTFILAEAKDKANDIQKKGEEEFSIEVHKLITEQKEKVRQAYERKTKHVETSYAIAKSMAINKQRLEKIKARQEVMNKVGDETKGQLVKEMQKQDSGKKFISQLIVQGLLMLLEKEVVVRCRQSDVALVQGCLKDASEQYAKIIKTESGATKSCALTIDSSTFLPPAPAADQHGASCLGGVLLHCFNGKITIDNTIDVRLNLVMEQARPNQPSAPCSFLFRRPRRVRQEPGAVLFQVAEYVVIDSRWNSLLALSTGCLAGRSAAEKQDLYDDIVFTPARSNGIWQRHLGSSWRQSWRVGHGDPLGRCRAVGHTSWEEAPPERLTLNKLLSQIQDAGTPLAGWVANIGAGTHEVNMGFPPPIRFHRSCHEDWYVGYVHAKRFGRFPGIAAFGCSLAAAVVELRAEGYMFNGVVSDGDALFVDSSVASLVGLTESYAENVASGSAIFMPRSWLANWTMALCPRTPKACAAGLLPEKQPATGFAAAVMSGTKKKAEALRNQFKTLDSSGDGRLDLREMSALLKKGNPKMTDPDCRAVFTAADTDHDGKISFQEFVTFVYAADGPEPHEELVAVFATLTGSEDGEMDKRQFAKMCQDTCLHNAKFKSNEADLVFGK</sequence>
<evidence type="ECO:0000313" key="6">
    <source>
        <dbReference type="EMBL" id="CAE8633967.1"/>
    </source>
</evidence>
<comment type="caution">
    <text evidence="6">The sequence shown here is derived from an EMBL/GenBank/DDBJ whole genome shotgun (WGS) entry which is preliminary data.</text>
</comment>
<dbReference type="InterPro" id="IPR018247">
    <property type="entry name" value="EF_Hand_1_Ca_BS"/>
</dbReference>
<dbReference type="SUPFAM" id="SSF160527">
    <property type="entry name" value="V-type ATPase subunit E-like"/>
    <property type="match status" value="1"/>
</dbReference>
<comment type="similarity">
    <text evidence="1">Belongs to the V-ATPase E subunit family.</text>
</comment>
<protein>
    <recommendedName>
        <fullName evidence="5">EF-hand domain-containing protein</fullName>
    </recommendedName>
</protein>
<dbReference type="Gene3D" id="1.10.238.10">
    <property type="entry name" value="EF-hand"/>
    <property type="match status" value="1"/>
</dbReference>
<dbReference type="PANTHER" id="PTHR45715">
    <property type="entry name" value="ATPASE H+-TRANSPORTING V1 SUBUNIT E1A-RELATED"/>
    <property type="match status" value="1"/>
</dbReference>
<keyword evidence="2" id="KW-0813">Transport</keyword>
<dbReference type="SMART" id="SM00054">
    <property type="entry name" value="EFh"/>
    <property type="match status" value="2"/>
</dbReference>
<dbReference type="Pfam" id="PF01991">
    <property type="entry name" value="vATP-synt_E"/>
    <property type="match status" value="1"/>
</dbReference>
<feature type="non-terminal residue" evidence="6">
    <location>
        <position position="1"/>
    </location>
</feature>
<keyword evidence="4" id="KW-0406">Ion transport</keyword>
<dbReference type="Gene3D" id="3.30.2320.30">
    <property type="entry name" value="ATP synthase, E subunit, C-terminal"/>
    <property type="match status" value="1"/>
</dbReference>
<feature type="domain" description="EF-hand" evidence="5">
    <location>
        <begin position="539"/>
        <end position="574"/>
    </location>
</feature>
<proteinExistence type="inferred from homology"/>
<dbReference type="Gene3D" id="6.10.250.1620">
    <property type="match status" value="1"/>
</dbReference>
<evidence type="ECO:0000256" key="3">
    <source>
        <dbReference type="ARBA" id="ARBA00022837"/>
    </source>
</evidence>
<dbReference type="GO" id="GO:0033178">
    <property type="term" value="C:proton-transporting two-sector ATPase complex, catalytic domain"/>
    <property type="evidence" value="ECO:0007669"/>
    <property type="project" value="InterPro"/>
</dbReference>
<dbReference type="Pfam" id="PF13499">
    <property type="entry name" value="EF-hand_7"/>
    <property type="match status" value="1"/>
</dbReference>
<feature type="domain" description="EF-hand" evidence="5">
    <location>
        <begin position="503"/>
        <end position="538"/>
    </location>
</feature>
<evidence type="ECO:0000313" key="7">
    <source>
        <dbReference type="Proteomes" id="UP000654075"/>
    </source>
</evidence>
<dbReference type="CDD" id="cd15898">
    <property type="entry name" value="EFh_PI-PLC"/>
    <property type="match status" value="1"/>
</dbReference>
<dbReference type="PROSITE" id="PS00018">
    <property type="entry name" value="EF_HAND_1"/>
    <property type="match status" value="2"/>
</dbReference>
<evidence type="ECO:0000256" key="4">
    <source>
        <dbReference type="ARBA" id="ARBA00023065"/>
    </source>
</evidence>
<dbReference type="AlphaFoldDB" id="A0A813H8R2"/>
<name>A0A813H8R2_POLGL</name>
<dbReference type="InterPro" id="IPR011992">
    <property type="entry name" value="EF-hand-dom_pair"/>
</dbReference>
<keyword evidence="7" id="KW-1185">Reference proteome</keyword>
<dbReference type="OrthoDB" id="10263003at2759"/>
<gene>
    <name evidence="6" type="ORF">PGLA1383_LOCUS49642</name>
</gene>
<accession>A0A813H8R2</accession>
<keyword evidence="3" id="KW-0106">Calcium</keyword>
<organism evidence="6 7">
    <name type="scientific">Polarella glacialis</name>
    <name type="common">Dinoflagellate</name>
    <dbReference type="NCBI Taxonomy" id="89957"/>
    <lineage>
        <taxon>Eukaryota</taxon>
        <taxon>Sar</taxon>
        <taxon>Alveolata</taxon>
        <taxon>Dinophyceae</taxon>
        <taxon>Suessiales</taxon>
        <taxon>Suessiaceae</taxon>
        <taxon>Polarella</taxon>
    </lineage>
</organism>
<reference evidence="6" key="1">
    <citation type="submission" date="2021-02" db="EMBL/GenBank/DDBJ databases">
        <authorList>
            <person name="Dougan E. K."/>
            <person name="Rhodes N."/>
            <person name="Thang M."/>
            <person name="Chan C."/>
        </authorList>
    </citation>
    <scope>NUCLEOTIDE SEQUENCE</scope>
</reference>
<dbReference type="GO" id="GO:0046961">
    <property type="term" value="F:proton-transporting ATPase activity, rotational mechanism"/>
    <property type="evidence" value="ECO:0007669"/>
    <property type="project" value="InterPro"/>
</dbReference>